<dbReference type="AlphaFoldDB" id="W9Z2Q0"/>
<dbReference type="GeneID" id="19165991"/>
<keyword evidence="2" id="KW-1185">Reference proteome</keyword>
<protein>
    <submittedName>
        <fullName evidence="1">Uncharacterized protein</fullName>
    </submittedName>
</protein>
<organism evidence="1 2">
    <name type="scientific">Capronia epimyces CBS 606.96</name>
    <dbReference type="NCBI Taxonomy" id="1182542"/>
    <lineage>
        <taxon>Eukaryota</taxon>
        <taxon>Fungi</taxon>
        <taxon>Dikarya</taxon>
        <taxon>Ascomycota</taxon>
        <taxon>Pezizomycotina</taxon>
        <taxon>Eurotiomycetes</taxon>
        <taxon>Chaetothyriomycetidae</taxon>
        <taxon>Chaetothyriales</taxon>
        <taxon>Herpotrichiellaceae</taxon>
        <taxon>Capronia</taxon>
    </lineage>
</organism>
<proteinExistence type="predicted"/>
<name>W9Z2Q0_9EURO</name>
<dbReference type="PANTHER" id="PTHR38790">
    <property type="entry name" value="2EXR DOMAIN-CONTAINING PROTEIN-RELATED"/>
    <property type="match status" value="1"/>
</dbReference>
<dbReference type="Proteomes" id="UP000019478">
    <property type="component" value="Unassembled WGS sequence"/>
</dbReference>
<evidence type="ECO:0000313" key="2">
    <source>
        <dbReference type="Proteomes" id="UP000019478"/>
    </source>
</evidence>
<dbReference type="RefSeq" id="XP_007730191.1">
    <property type="nucleotide sequence ID" value="XM_007732001.1"/>
</dbReference>
<comment type="caution">
    <text evidence="1">The sequence shown here is derived from an EMBL/GenBank/DDBJ whole genome shotgun (WGS) entry which is preliminary data.</text>
</comment>
<evidence type="ECO:0000313" key="1">
    <source>
        <dbReference type="EMBL" id="EXJ88794.1"/>
    </source>
</evidence>
<dbReference type="OrthoDB" id="5413827at2759"/>
<dbReference type="HOGENOM" id="CLU_067143_0_0_1"/>
<gene>
    <name evidence="1" type="ORF">A1O3_01858</name>
</gene>
<dbReference type="EMBL" id="AMGY01000002">
    <property type="protein sequence ID" value="EXJ88794.1"/>
    <property type="molecule type" value="Genomic_DNA"/>
</dbReference>
<reference evidence="1 2" key="1">
    <citation type="submission" date="2013-03" db="EMBL/GenBank/DDBJ databases">
        <title>The Genome Sequence of Capronia epimyces CBS 606.96.</title>
        <authorList>
            <consortium name="The Broad Institute Genomics Platform"/>
            <person name="Cuomo C."/>
            <person name="de Hoog S."/>
            <person name="Gorbushina A."/>
            <person name="Walker B."/>
            <person name="Young S.K."/>
            <person name="Zeng Q."/>
            <person name="Gargeya S."/>
            <person name="Fitzgerald M."/>
            <person name="Haas B."/>
            <person name="Abouelleil A."/>
            <person name="Allen A.W."/>
            <person name="Alvarado L."/>
            <person name="Arachchi H.M."/>
            <person name="Berlin A.M."/>
            <person name="Chapman S.B."/>
            <person name="Gainer-Dewar J."/>
            <person name="Goldberg J."/>
            <person name="Griggs A."/>
            <person name="Gujja S."/>
            <person name="Hansen M."/>
            <person name="Howarth C."/>
            <person name="Imamovic A."/>
            <person name="Ireland A."/>
            <person name="Larimer J."/>
            <person name="McCowan C."/>
            <person name="Murphy C."/>
            <person name="Pearson M."/>
            <person name="Poon T.W."/>
            <person name="Priest M."/>
            <person name="Roberts A."/>
            <person name="Saif S."/>
            <person name="Shea T."/>
            <person name="Sisk P."/>
            <person name="Sykes S."/>
            <person name="Wortman J."/>
            <person name="Nusbaum C."/>
            <person name="Birren B."/>
        </authorList>
    </citation>
    <scope>NUCLEOTIDE SEQUENCE [LARGE SCALE GENOMIC DNA]</scope>
    <source>
        <strain evidence="1 2">CBS 606.96</strain>
    </source>
</reference>
<sequence length="269" mass="30893">MTGPPEPWHLLNIPSEIRHQIWRLVFAEHHVVRTKDEAGFQKPDCQACRNDSHQSAALPAWEQVFRPLLTCKQIFREARHILLASSTFYTGTGAFTTARVAANNEVRRVAVWLHIDDNNRIESGTIMKLIGFEFPNLQHLAIHAHMRPPESYENLCDAIPLGAAIVRLERDKRHTQVTMEFDYVWHGVMFDSPFLGEITTQDSLEDHELVVRDLIEDDAFVEAALADARGVDADDDDDDEQAMTAALLRVTRSHERRWFEKLHRRTLVA</sequence>
<accession>W9Z2Q0</accession>
<dbReference type="eggNOG" id="ENOG502T980">
    <property type="taxonomic scope" value="Eukaryota"/>
</dbReference>